<dbReference type="InterPro" id="IPR019410">
    <property type="entry name" value="Methyltransf_16"/>
</dbReference>
<name>A0A7S4I314_9STRA</name>
<accession>A0A7S4I314</accession>
<dbReference type="Pfam" id="PF10294">
    <property type="entry name" value="Methyltransf_16"/>
    <property type="match status" value="1"/>
</dbReference>
<dbReference type="InterPro" id="IPR029063">
    <property type="entry name" value="SAM-dependent_MTases_sf"/>
</dbReference>
<evidence type="ECO:0000313" key="1">
    <source>
        <dbReference type="EMBL" id="CAE2217152.1"/>
    </source>
</evidence>
<sequence>MTAFVLCVIEFGDTSWALRFGGLRKYRLQRTDLIGYESNEGRNGNAPESRAAAIASEKSNRNLSYSGRQLRDAILSNVTRECELSIESMKGMTVEAYDRNYDGFVSLMCEGVRDIDVSHRFGSRVRSVIHGMESSARKTELGPKNSVSDRRDDRLAEEKLAIQGRFFPYDPDGIDYAGMRLVVKEMPNNQSDETGLNVWDGSLLLARYLEACPHRIRSKRVLELGSGCGLVGIAAGMLGAEEIVLTDLPYTLPLMKENVDNNAESISAAGCHRMDCLPCDWRAFPPMDDLFSSNRPANGVSDQHLGPDVVLVADCVWLEELVPPLLSAIKHVMEGSPANLVVYISYQRRGKAAHELFWKGIQSLFRSVKEVDINPLGISISDVLYLFECVA</sequence>
<evidence type="ECO:0008006" key="2">
    <source>
        <dbReference type="Google" id="ProtNLM"/>
    </source>
</evidence>
<dbReference type="SUPFAM" id="SSF53335">
    <property type="entry name" value="S-adenosyl-L-methionine-dependent methyltransferases"/>
    <property type="match status" value="1"/>
</dbReference>
<dbReference type="PANTHER" id="PTHR14614">
    <property type="entry name" value="HEPATOCELLULAR CARCINOMA-ASSOCIATED ANTIGEN"/>
    <property type="match status" value="1"/>
</dbReference>
<gene>
    <name evidence="1" type="ORF">OAUR00152_LOCUS6912</name>
</gene>
<dbReference type="Gene3D" id="3.40.50.150">
    <property type="entry name" value="Vaccinia Virus protein VP39"/>
    <property type="match status" value="1"/>
</dbReference>
<dbReference type="AlphaFoldDB" id="A0A7S4I314"/>
<dbReference type="EMBL" id="HBKQ01010213">
    <property type="protein sequence ID" value="CAE2217152.1"/>
    <property type="molecule type" value="Transcribed_RNA"/>
</dbReference>
<organism evidence="1">
    <name type="scientific">Odontella aurita</name>
    <dbReference type="NCBI Taxonomy" id="265563"/>
    <lineage>
        <taxon>Eukaryota</taxon>
        <taxon>Sar</taxon>
        <taxon>Stramenopiles</taxon>
        <taxon>Ochrophyta</taxon>
        <taxon>Bacillariophyta</taxon>
        <taxon>Mediophyceae</taxon>
        <taxon>Biddulphiophycidae</taxon>
        <taxon>Eupodiscales</taxon>
        <taxon>Odontellaceae</taxon>
        <taxon>Odontella</taxon>
    </lineage>
</organism>
<protein>
    <recommendedName>
        <fullName evidence="2">Calmodulin-lysine N-methyltransferase</fullName>
    </recommendedName>
</protein>
<proteinExistence type="predicted"/>
<reference evidence="1" key="1">
    <citation type="submission" date="2021-01" db="EMBL/GenBank/DDBJ databases">
        <authorList>
            <person name="Corre E."/>
            <person name="Pelletier E."/>
            <person name="Niang G."/>
            <person name="Scheremetjew M."/>
            <person name="Finn R."/>
            <person name="Kale V."/>
            <person name="Holt S."/>
            <person name="Cochrane G."/>
            <person name="Meng A."/>
            <person name="Brown T."/>
            <person name="Cohen L."/>
        </authorList>
    </citation>
    <scope>NUCLEOTIDE SEQUENCE</scope>
    <source>
        <strain evidence="1">Isolate 1302-5</strain>
    </source>
</reference>